<dbReference type="Proteomes" id="UP000266313">
    <property type="component" value="Chromosome"/>
</dbReference>
<dbReference type="KEGG" id="mmai:sS8_4370"/>
<organism evidence="2 3">
    <name type="scientific">Methylocaldum marinum</name>
    <dbReference type="NCBI Taxonomy" id="1432792"/>
    <lineage>
        <taxon>Bacteria</taxon>
        <taxon>Pseudomonadati</taxon>
        <taxon>Pseudomonadota</taxon>
        <taxon>Gammaproteobacteria</taxon>
        <taxon>Methylococcales</taxon>
        <taxon>Methylococcaceae</taxon>
        <taxon>Methylocaldum</taxon>
    </lineage>
</organism>
<dbReference type="EMBL" id="AP017928">
    <property type="protein sequence ID" value="BBA36300.1"/>
    <property type="molecule type" value="Genomic_DNA"/>
</dbReference>
<reference evidence="2 3" key="1">
    <citation type="submission" date="2016-12" db="EMBL/GenBank/DDBJ databases">
        <title>Genome sequencing of Methylocaldum marinum.</title>
        <authorList>
            <person name="Takeuchi M."/>
            <person name="Kamagata Y."/>
            <person name="Hiraoka S."/>
            <person name="Oshima K."/>
            <person name="Hattori M."/>
            <person name="Iwasaki W."/>
        </authorList>
    </citation>
    <scope>NUCLEOTIDE SEQUENCE [LARGE SCALE GENOMIC DNA]</scope>
    <source>
        <strain evidence="2 3">S8</strain>
    </source>
</reference>
<gene>
    <name evidence="2" type="ORF">sS8_4370</name>
</gene>
<evidence type="ECO:0000313" key="3">
    <source>
        <dbReference type="Proteomes" id="UP000266313"/>
    </source>
</evidence>
<protein>
    <submittedName>
        <fullName evidence="2">Uncharacterized protein</fullName>
    </submittedName>
</protein>
<sequence length="58" mass="5986">MLESPGGHSNAPAGGSPMRRTGDTLTILRKTNDGMWTVFRDANLLAAAPPETSDGASS</sequence>
<proteinExistence type="predicted"/>
<name>A0A250KXC4_9GAMM</name>
<dbReference type="AlphaFoldDB" id="A0A250KXC4"/>
<accession>A0A250KXC4</accession>
<evidence type="ECO:0000313" key="2">
    <source>
        <dbReference type="EMBL" id="BBA36300.1"/>
    </source>
</evidence>
<dbReference type="Gene3D" id="3.10.450.50">
    <property type="match status" value="1"/>
</dbReference>
<feature type="region of interest" description="Disordered" evidence="1">
    <location>
        <begin position="1"/>
        <end position="25"/>
    </location>
</feature>
<keyword evidence="3" id="KW-1185">Reference proteome</keyword>
<evidence type="ECO:0000256" key="1">
    <source>
        <dbReference type="SAM" id="MobiDB-lite"/>
    </source>
</evidence>